<dbReference type="SMART" id="SM00849">
    <property type="entry name" value="Lactamase_B"/>
    <property type="match status" value="1"/>
</dbReference>
<evidence type="ECO:0000256" key="1">
    <source>
        <dbReference type="ARBA" id="ARBA00022801"/>
    </source>
</evidence>
<sequence>MRTCPLYALPLLAALAACAPMANVPATGGSASMPVASAASATPTAGKTEVLWLGQATTRITTPGGKVIVIDPWLKTNPKTPANFKALEALGKVDLILVTHAHFDHFADAPELAKMHKAPMFGPAGLGQTVATLGILPGELAPRFGKSGTVAPLGPNGPKITAVRAEHSSELAWKDSAGKDMVYPGGEPVGFIIEMENGFKVWHMGDTGVFGDMKLIGEMYRPDLVLIPIGGHFVMDPKQAAMVVRDMIKPKYAVPIHYGTLPVLRGTPAEFEAALGRSTARMLALEPGQKLDF</sequence>
<organism evidence="5 6">
    <name type="scientific">Ramlibacter tataouinensis (strain ATCC BAA-407 / DSM 14655 / LMG 21543 / TTB310)</name>
    <dbReference type="NCBI Taxonomy" id="365046"/>
    <lineage>
        <taxon>Bacteria</taxon>
        <taxon>Pseudomonadati</taxon>
        <taxon>Pseudomonadota</taxon>
        <taxon>Betaproteobacteria</taxon>
        <taxon>Burkholderiales</taxon>
        <taxon>Comamonadaceae</taxon>
        <taxon>Ramlibacter</taxon>
    </lineage>
</organism>
<keyword evidence="3" id="KW-0732">Signal</keyword>
<evidence type="ECO:0000256" key="2">
    <source>
        <dbReference type="HAMAP-Rule" id="MF_00457"/>
    </source>
</evidence>
<name>F5XXY3_RAMTT</name>
<proteinExistence type="inferred from homology"/>
<dbReference type="HAMAP" id="MF_00457">
    <property type="entry name" value="UPF0173"/>
    <property type="match status" value="1"/>
</dbReference>
<reference evidence="6" key="1">
    <citation type="submission" date="2006-01" db="EMBL/GenBank/DDBJ databases">
        <title>Genome of the cyst-dividing bacterium Ramlibacter tataouinensis.</title>
        <authorList>
            <person name="Barakat M."/>
            <person name="Ortet P."/>
            <person name="De Luca G."/>
            <person name="Jourlin-Castelli C."/>
            <person name="Ansaldi M."/>
            <person name="Py B."/>
            <person name="Fichant G."/>
            <person name="Coutinho P."/>
            <person name="Voulhoux R."/>
            <person name="Bastien O."/>
            <person name="Roy S."/>
            <person name="Marechal E."/>
            <person name="Henrissat B."/>
            <person name="Quentin Y."/>
            <person name="Noirot P."/>
            <person name="Filloux A."/>
            <person name="Mejean V."/>
            <person name="DuBow M."/>
            <person name="Barras F."/>
            <person name="Heulin T."/>
        </authorList>
    </citation>
    <scope>NUCLEOTIDE SEQUENCE [LARGE SCALE GENOMIC DNA]</scope>
    <source>
        <strain evidence="6">ATCC BAA-407 / DSM 14655 / LMG 21543 / TTB310</strain>
    </source>
</reference>
<dbReference type="PROSITE" id="PS51257">
    <property type="entry name" value="PROKAR_LIPOPROTEIN"/>
    <property type="match status" value="1"/>
</dbReference>
<dbReference type="HOGENOM" id="CLU_070010_4_0_4"/>
<dbReference type="PANTHER" id="PTHR43546:SF3">
    <property type="entry name" value="UPF0173 METAL-DEPENDENT HYDROLASE MJ1163"/>
    <property type="match status" value="1"/>
</dbReference>
<dbReference type="Pfam" id="PF12706">
    <property type="entry name" value="Lactamase_B_2"/>
    <property type="match status" value="1"/>
</dbReference>
<comment type="similarity">
    <text evidence="2">Belongs to the UPF0173 family.</text>
</comment>
<dbReference type="PATRIC" id="fig|365046.3.peg.2068"/>
<dbReference type="InterPro" id="IPR001279">
    <property type="entry name" value="Metallo-B-lactamas"/>
</dbReference>
<gene>
    <name evidence="5" type="ordered locus">Rta_20250</name>
</gene>
<evidence type="ECO:0000259" key="4">
    <source>
        <dbReference type="SMART" id="SM00849"/>
    </source>
</evidence>
<dbReference type="SUPFAM" id="SSF56281">
    <property type="entry name" value="Metallo-hydrolase/oxidoreductase"/>
    <property type="match status" value="1"/>
</dbReference>
<protein>
    <recommendedName>
        <fullName evidence="2">UPF0173 metal-dependent hydrolase Rta_20250</fullName>
    </recommendedName>
</protein>
<dbReference type="InterPro" id="IPR050114">
    <property type="entry name" value="UPF0173_UPF0282_UlaG_hydrolase"/>
</dbReference>
<dbReference type="eggNOG" id="COG2220">
    <property type="taxonomic scope" value="Bacteria"/>
</dbReference>
<dbReference type="EMBL" id="CP000245">
    <property type="protein sequence ID" value="AEG93118.1"/>
    <property type="molecule type" value="Genomic_DNA"/>
</dbReference>
<evidence type="ECO:0000313" key="5">
    <source>
        <dbReference type="EMBL" id="AEG93118.1"/>
    </source>
</evidence>
<dbReference type="PANTHER" id="PTHR43546">
    <property type="entry name" value="UPF0173 METAL-DEPENDENT HYDROLASE MJ1163-RELATED"/>
    <property type="match status" value="1"/>
</dbReference>
<feature type="signal peptide" evidence="3">
    <location>
        <begin position="1"/>
        <end position="22"/>
    </location>
</feature>
<evidence type="ECO:0000256" key="3">
    <source>
        <dbReference type="SAM" id="SignalP"/>
    </source>
</evidence>
<keyword evidence="6" id="KW-1185">Reference proteome</keyword>
<evidence type="ECO:0000313" key="6">
    <source>
        <dbReference type="Proteomes" id="UP000008385"/>
    </source>
</evidence>
<dbReference type="InterPro" id="IPR036866">
    <property type="entry name" value="RibonucZ/Hydroxyglut_hydro"/>
</dbReference>
<dbReference type="NCBIfam" id="NF001911">
    <property type="entry name" value="PRK00685.1"/>
    <property type="match status" value="1"/>
</dbReference>
<keyword evidence="1 2" id="KW-0378">Hydrolase</keyword>
<feature type="domain" description="Metallo-beta-lactamase" evidence="4">
    <location>
        <begin position="54"/>
        <end position="257"/>
    </location>
</feature>
<reference evidence="5 6" key="2">
    <citation type="journal article" date="2011" name="PLoS ONE">
        <title>The Cyst-Dividing Bacterium Ramlibacter tataouinensis TTB310 Genome Reveals a Well-Stocked Toolbox for Adaptation to a Desert Environment.</title>
        <authorList>
            <person name="De Luca G."/>
            <person name="Barakat M."/>
            <person name="Ortet P."/>
            <person name="Fochesato S."/>
            <person name="Jourlin-Castelli C."/>
            <person name="Ansaldi M."/>
            <person name="Py B."/>
            <person name="Fichant G."/>
            <person name="Coutinho P.M."/>
            <person name="Voulhoux R."/>
            <person name="Bastien O."/>
            <person name="Marechal E."/>
            <person name="Henrissat B."/>
            <person name="Quentin Y."/>
            <person name="Noirot P."/>
            <person name="Filloux A."/>
            <person name="Mejean V."/>
            <person name="Dubow M.S."/>
            <person name="Barras F."/>
            <person name="Barbe V."/>
            <person name="Weissenbach J."/>
            <person name="Mihalcescu I."/>
            <person name="Vermeglio A."/>
            <person name="Achouak W."/>
            <person name="Heulin T."/>
        </authorList>
    </citation>
    <scope>NUCLEOTIDE SEQUENCE [LARGE SCALE GENOMIC DNA]</scope>
    <source>
        <strain evidence="6">ATCC BAA-407 / DSM 14655 / LMG 21543 / TTB310</strain>
    </source>
</reference>
<dbReference type="AlphaFoldDB" id="F5XXY3"/>
<dbReference type="GO" id="GO:0016787">
    <property type="term" value="F:hydrolase activity"/>
    <property type="evidence" value="ECO:0007669"/>
    <property type="project" value="UniProtKB-UniRule"/>
</dbReference>
<feature type="chain" id="PRO_5003335393" description="UPF0173 metal-dependent hydrolase Rta_20250" evidence="3">
    <location>
        <begin position="23"/>
        <end position="293"/>
    </location>
</feature>
<dbReference type="STRING" id="365046.Rta_20250"/>
<accession>F5XXY3</accession>
<dbReference type="Proteomes" id="UP000008385">
    <property type="component" value="Chromosome"/>
</dbReference>
<dbReference type="InterPro" id="IPR022877">
    <property type="entry name" value="UPF0173"/>
</dbReference>
<dbReference type="Gene3D" id="3.60.15.10">
    <property type="entry name" value="Ribonuclease Z/Hydroxyacylglutathione hydrolase-like"/>
    <property type="match status" value="1"/>
</dbReference>
<dbReference type="RefSeq" id="WP_013901350.1">
    <property type="nucleotide sequence ID" value="NC_015677.1"/>
</dbReference>
<dbReference type="KEGG" id="rta:Rta_20250"/>